<dbReference type="EMBL" id="ML180949">
    <property type="protein sequence ID" value="THU76382.1"/>
    <property type="molecule type" value="Genomic_DNA"/>
</dbReference>
<name>A0A4S8KLI4_DENBC</name>
<dbReference type="AlphaFoldDB" id="A0A4S8KLI4"/>
<organism evidence="1 2">
    <name type="scientific">Dendrothele bispora (strain CBS 962.96)</name>
    <dbReference type="NCBI Taxonomy" id="1314807"/>
    <lineage>
        <taxon>Eukaryota</taxon>
        <taxon>Fungi</taxon>
        <taxon>Dikarya</taxon>
        <taxon>Basidiomycota</taxon>
        <taxon>Agaricomycotina</taxon>
        <taxon>Agaricomycetes</taxon>
        <taxon>Agaricomycetidae</taxon>
        <taxon>Agaricales</taxon>
        <taxon>Agaricales incertae sedis</taxon>
        <taxon>Dendrothele</taxon>
    </lineage>
</organism>
<reference evidence="1 2" key="1">
    <citation type="journal article" date="2019" name="Nat. Ecol. Evol.">
        <title>Megaphylogeny resolves global patterns of mushroom evolution.</title>
        <authorList>
            <person name="Varga T."/>
            <person name="Krizsan K."/>
            <person name="Foldi C."/>
            <person name="Dima B."/>
            <person name="Sanchez-Garcia M."/>
            <person name="Sanchez-Ramirez S."/>
            <person name="Szollosi G.J."/>
            <person name="Szarkandi J.G."/>
            <person name="Papp V."/>
            <person name="Albert L."/>
            <person name="Andreopoulos W."/>
            <person name="Angelini C."/>
            <person name="Antonin V."/>
            <person name="Barry K.W."/>
            <person name="Bougher N.L."/>
            <person name="Buchanan P."/>
            <person name="Buyck B."/>
            <person name="Bense V."/>
            <person name="Catcheside P."/>
            <person name="Chovatia M."/>
            <person name="Cooper J."/>
            <person name="Damon W."/>
            <person name="Desjardin D."/>
            <person name="Finy P."/>
            <person name="Geml J."/>
            <person name="Haridas S."/>
            <person name="Hughes K."/>
            <person name="Justo A."/>
            <person name="Karasinski D."/>
            <person name="Kautmanova I."/>
            <person name="Kiss B."/>
            <person name="Kocsube S."/>
            <person name="Kotiranta H."/>
            <person name="LaButti K.M."/>
            <person name="Lechner B.E."/>
            <person name="Liimatainen K."/>
            <person name="Lipzen A."/>
            <person name="Lukacs Z."/>
            <person name="Mihaltcheva S."/>
            <person name="Morgado L.N."/>
            <person name="Niskanen T."/>
            <person name="Noordeloos M.E."/>
            <person name="Ohm R.A."/>
            <person name="Ortiz-Santana B."/>
            <person name="Ovrebo C."/>
            <person name="Racz N."/>
            <person name="Riley R."/>
            <person name="Savchenko A."/>
            <person name="Shiryaev A."/>
            <person name="Soop K."/>
            <person name="Spirin V."/>
            <person name="Szebenyi C."/>
            <person name="Tomsovsky M."/>
            <person name="Tulloss R.E."/>
            <person name="Uehling J."/>
            <person name="Grigoriev I.V."/>
            <person name="Vagvolgyi C."/>
            <person name="Papp T."/>
            <person name="Martin F.M."/>
            <person name="Miettinen O."/>
            <person name="Hibbett D.S."/>
            <person name="Nagy L.G."/>
        </authorList>
    </citation>
    <scope>NUCLEOTIDE SEQUENCE [LARGE SCALE GENOMIC DNA]</scope>
    <source>
        <strain evidence="1 2">CBS 962.96</strain>
    </source>
</reference>
<dbReference type="Proteomes" id="UP000297245">
    <property type="component" value="Unassembled WGS sequence"/>
</dbReference>
<accession>A0A4S8KLI4</accession>
<proteinExistence type="predicted"/>
<protein>
    <submittedName>
        <fullName evidence="1">Uncharacterized protein</fullName>
    </submittedName>
</protein>
<gene>
    <name evidence="1" type="ORF">K435DRAFT_704950</name>
</gene>
<dbReference type="OrthoDB" id="5817230at2759"/>
<keyword evidence="2" id="KW-1185">Reference proteome</keyword>
<feature type="non-terminal residue" evidence="1">
    <location>
        <position position="1"/>
    </location>
</feature>
<evidence type="ECO:0000313" key="1">
    <source>
        <dbReference type="EMBL" id="THU76382.1"/>
    </source>
</evidence>
<evidence type="ECO:0000313" key="2">
    <source>
        <dbReference type="Proteomes" id="UP000297245"/>
    </source>
</evidence>
<sequence length="81" mass="9488">PLERYFAEYTYGGNDINKAAKYILWKFMQANRARLSTCICCSSVGLCESCTILMSFFLRQLLKKQYYKMLSIVFPSFETSR</sequence>